<reference evidence="2" key="1">
    <citation type="submission" date="2022-11" db="UniProtKB">
        <authorList>
            <consortium name="WormBaseParasite"/>
        </authorList>
    </citation>
    <scope>IDENTIFICATION</scope>
</reference>
<dbReference type="AlphaFoldDB" id="A0A915E4Z5"/>
<sequence length="71" mass="8148">MSFHDYLAQYVFQSEKVSEDLPHSDLRFHVKNQIPELLNDIIIPDYCAFGENGLNEDLLTINMFAEGNLCA</sequence>
<dbReference type="Proteomes" id="UP000887574">
    <property type="component" value="Unplaced"/>
</dbReference>
<protein>
    <submittedName>
        <fullName evidence="2">Uncharacterized protein</fullName>
    </submittedName>
</protein>
<dbReference type="WBParaSite" id="jg26534">
    <property type="protein sequence ID" value="jg26534"/>
    <property type="gene ID" value="jg26534"/>
</dbReference>
<evidence type="ECO:0000313" key="2">
    <source>
        <dbReference type="WBParaSite" id="jg26534"/>
    </source>
</evidence>
<proteinExistence type="predicted"/>
<evidence type="ECO:0000313" key="1">
    <source>
        <dbReference type="Proteomes" id="UP000887574"/>
    </source>
</evidence>
<name>A0A915E4Z5_9BILA</name>
<organism evidence="1 2">
    <name type="scientific">Ditylenchus dipsaci</name>
    <dbReference type="NCBI Taxonomy" id="166011"/>
    <lineage>
        <taxon>Eukaryota</taxon>
        <taxon>Metazoa</taxon>
        <taxon>Ecdysozoa</taxon>
        <taxon>Nematoda</taxon>
        <taxon>Chromadorea</taxon>
        <taxon>Rhabditida</taxon>
        <taxon>Tylenchina</taxon>
        <taxon>Tylenchomorpha</taxon>
        <taxon>Sphaerularioidea</taxon>
        <taxon>Anguinidae</taxon>
        <taxon>Anguininae</taxon>
        <taxon>Ditylenchus</taxon>
    </lineage>
</organism>
<keyword evidence="1" id="KW-1185">Reference proteome</keyword>
<accession>A0A915E4Z5</accession>